<comment type="similarity">
    <text evidence="3 8">Belongs to the DDOST 48 kDa subunit family.</text>
</comment>
<dbReference type="GO" id="GO:0018279">
    <property type="term" value="P:protein N-linked glycosylation via asparagine"/>
    <property type="evidence" value="ECO:0007669"/>
    <property type="project" value="UniProtKB-UniRule"/>
</dbReference>
<dbReference type="InterPro" id="IPR055459">
    <property type="entry name" value="OST48_MD"/>
</dbReference>
<evidence type="ECO:0000256" key="6">
    <source>
        <dbReference type="ARBA" id="ARBA00022989"/>
    </source>
</evidence>
<dbReference type="AlphaFoldDB" id="A0A316VA00"/>
<feature type="domain" description="OST48 middle" evidence="10">
    <location>
        <begin position="307"/>
        <end position="470"/>
    </location>
</feature>
<dbReference type="InParanoid" id="A0A316VA00"/>
<dbReference type="GO" id="GO:0008250">
    <property type="term" value="C:oligosaccharyltransferase complex"/>
    <property type="evidence" value="ECO:0007669"/>
    <property type="project" value="TreeGrafter"/>
</dbReference>
<dbReference type="GeneID" id="37017596"/>
<proteinExistence type="inferred from homology"/>
<keyword evidence="7 8" id="KW-0472">Membrane</keyword>
<comment type="subunit">
    <text evidence="8">Component of the oligosaccharyltransferase (OST) complex.</text>
</comment>
<dbReference type="PANTHER" id="PTHR10830:SF0">
    <property type="entry name" value="DOLICHYL-DIPHOSPHOOLIGOSACCHARIDE--PROTEIN GLYCOSYLTRANSFERASE 48 KDA SUBUNIT"/>
    <property type="match status" value="1"/>
</dbReference>
<dbReference type="InterPro" id="IPR005013">
    <property type="entry name" value="DDOST_48_kDa_subunit"/>
</dbReference>
<comment type="function">
    <text evidence="8">Subunit of the oligosaccharyl transferase (OST) complex that catalyzes the initial transfer of a defined glycan (Glc(3)Man(9)GlcNAc(2) in eukaryotes) from the lipid carrier dolichol-pyrophosphate to an asparagine residue within an Asn-X-Ser/Thr consensus motif in nascent polypeptide chains, the first step in protein N-glycosylation. N-glycosylation occurs cotranslationally and the complex associates with the Sec61 complex at the channel-forming translocon complex that mediates protein translocation across the endoplasmic reticulum (ER).</text>
</comment>
<evidence type="ECO:0000313" key="11">
    <source>
        <dbReference type="EMBL" id="PWN34292.1"/>
    </source>
</evidence>
<dbReference type="Pfam" id="PF03345">
    <property type="entry name" value="OST48_N"/>
    <property type="match status" value="1"/>
</dbReference>
<sequence>SKSDYSAYFKALEAQGLQLTFRKVEENSPALYNYEEVAFDHLLLFAPTAKSLPSDLAPQKLVNFLQQNGNILFALSSELSELYRDLAREFELETEERGTSVVDHFVSLQNDETHTQIAVPKSYRSSVEGIFAGVQDDLPFLFKGVAHRLGPNPLAFPILKAPSTAYSFELPSDLSSIDRLDNPDREAAMGSDEDVALISAFQLLDTNRRDENDGPKRQGSAGRAVFCGSLEAFSDKFTTPRGQIRTRDGKTFKGTSNLAVLSALTSWLTQQQGVLRVEQTSHSRVKEHEHDVRESYEELDVIDEHGERRLQRMYRIKDTVTFSIDLVQRTPKGWLPAPTDLDLQLSLVMLDPYITTNLTAQQPSTINLNNADTIQANTVASSIVDGKDGSARATRYSSTIQLPDRHGVYTFIVDWKRHGWSYIHTRDTSPVRPFNHDEHPRGLHSAWPYVVGATSTAVAFLLFCVLWICTQE</sequence>
<dbReference type="Pfam" id="PF23358">
    <property type="entry name" value="OST48_MD"/>
    <property type="match status" value="1"/>
</dbReference>
<dbReference type="FunCoup" id="A0A316VA00">
    <property type="interactions" value="501"/>
</dbReference>
<reference evidence="11 12" key="1">
    <citation type="journal article" date="2018" name="Mol. Biol. Evol.">
        <title>Broad Genomic Sampling Reveals a Smut Pathogenic Ancestry of the Fungal Clade Ustilaginomycotina.</title>
        <authorList>
            <person name="Kijpornyongpan T."/>
            <person name="Mondo S.J."/>
            <person name="Barry K."/>
            <person name="Sandor L."/>
            <person name="Lee J."/>
            <person name="Lipzen A."/>
            <person name="Pangilinan J."/>
            <person name="LaButti K."/>
            <person name="Hainaut M."/>
            <person name="Henrissat B."/>
            <person name="Grigoriev I.V."/>
            <person name="Spatafora J.W."/>
            <person name="Aime M.C."/>
        </authorList>
    </citation>
    <scope>NUCLEOTIDE SEQUENCE [LARGE SCALE GENOMIC DNA]</scope>
    <source>
        <strain evidence="11 12">MCA 3882</strain>
    </source>
</reference>
<feature type="non-terminal residue" evidence="11">
    <location>
        <position position="1"/>
    </location>
</feature>
<dbReference type="PANTHER" id="PTHR10830">
    <property type="entry name" value="DOLICHYL-DIPHOSPHOOLIGOSACCHARIDE--PROTEIN GLYCOSYLTRANSFERASE 48 KDA SUBUNIT"/>
    <property type="match status" value="1"/>
</dbReference>
<evidence type="ECO:0000256" key="4">
    <source>
        <dbReference type="ARBA" id="ARBA00022692"/>
    </source>
</evidence>
<keyword evidence="6 8" id="KW-1133">Transmembrane helix</keyword>
<protein>
    <recommendedName>
        <fullName evidence="8">Dolichyl-diphosphooligosaccharide--protein glycosyltransferase subunit WBP1</fullName>
        <shortName evidence="8">Oligosaccharyl transferase subunit WBP1</shortName>
    </recommendedName>
</protein>
<keyword evidence="11" id="KW-0808">Transferase</keyword>
<evidence type="ECO:0000259" key="10">
    <source>
        <dbReference type="Pfam" id="PF23358"/>
    </source>
</evidence>
<keyword evidence="5 8" id="KW-0256">Endoplasmic reticulum</keyword>
<keyword evidence="12" id="KW-1185">Reference proteome</keyword>
<dbReference type="Proteomes" id="UP000245771">
    <property type="component" value="Unassembled WGS sequence"/>
</dbReference>
<dbReference type="UniPathway" id="UPA00378"/>
<dbReference type="STRING" id="1280837.A0A316VA00"/>
<keyword evidence="4 8" id="KW-0812">Transmembrane</keyword>
<name>A0A316VA00_9BASI</name>
<evidence type="ECO:0000256" key="2">
    <source>
        <dbReference type="ARBA" id="ARBA00004922"/>
    </source>
</evidence>
<accession>A0A316VA00</accession>
<dbReference type="OrthoDB" id="29105at2759"/>
<dbReference type="EMBL" id="KZ819604">
    <property type="protein sequence ID" value="PWN34292.1"/>
    <property type="molecule type" value="Genomic_DNA"/>
</dbReference>
<feature type="domain" description="OST48 N-terminal" evidence="9">
    <location>
        <begin position="2"/>
        <end position="208"/>
    </location>
</feature>
<evidence type="ECO:0000313" key="12">
    <source>
        <dbReference type="Proteomes" id="UP000245771"/>
    </source>
</evidence>
<evidence type="ECO:0000259" key="9">
    <source>
        <dbReference type="Pfam" id="PF03345"/>
    </source>
</evidence>
<evidence type="ECO:0000256" key="5">
    <source>
        <dbReference type="ARBA" id="ARBA00022824"/>
    </source>
</evidence>
<feature type="non-terminal residue" evidence="11">
    <location>
        <position position="472"/>
    </location>
</feature>
<organism evidence="11 12">
    <name type="scientific">Meira miltonrushii</name>
    <dbReference type="NCBI Taxonomy" id="1280837"/>
    <lineage>
        <taxon>Eukaryota</taxon>
        <taxon>Fungi</taxon>
        <taxon>Dikarya</taxon>
        <taxon>Basidiomycota</taxon>
        <taxon>Ustilaginomycotina</taxon>
        <taxon>Exobasidiomycetes</taxon>
        <taxon>Exobasidiales</taxon>
        <taxon>Brachybasidiaceae</taxon>
        <taxon>Meira</taxon>
    </lineage>
</organism>
<comment type="subcellular location">
    <subcellularLocation>
        <location evidence="8">Endoplasmic reticulum membrane</location>
        <topology evidence="8">Single-pass type I membrane protein</topology>
    </subcellularLocation>
    <subcellularLocation>
        <location evidence="1">Membrane</location>
        <topology evidence="1">Single-pass type I membrane protein</topology>
    </subcellularLocation>
</comment>
<comment type="pathway">
    <text evidence="2 8">Protein modification; protein glycosylation.</text>
</comment>
<evidence type="ECO:0000256" key="7">
    <source>
        <dbReference type="ARBA" id="ARBA00023136"/>
    </source>
</evidence>
<evidence type="ECO:0000256" key="8">
    <source>
        <dbReference type="RuleBase" id="RU361142"/>
    </source>
</evidence>
<feature type="transmembrane region" description="Helical" evidence="8">
    <location>
        <begin position="446"/>
        <end position="469"/>
    </location>
</feature>
<evidence type="ECO:0000256" key="3">
    <source>
        <dbReference type="ARBA" id="ARBA00008743"/>
    </source>
</evidence>
<evidence type="ECO:0000256" key="1">
    <source>
        <dbReference type="ARBA" id="ARBA00004479"/>
    </source>
</evidence>
<gene>
    <name evidence="11" type="ORF">FA14DRAFT_107595</name>
</gene>
<dbReference type="GO" id="GO:0016740">
    <property type="term" value="F:transferase activity"/>
    <property type="evidence" value="ECO:0007669"/>
    <property type="project" value="UniProtKB-KW"/>
</dbReference>
<dbReference type="RefSeq" id="XP_025354594.1">
    <property type="nucleotide sequence ID" value="XM_025495815.1"/>
</dbReference>
<dbReference type="InterPro" id="IPR055457">
    <property type="entry name" value="OST48_N"/>
</dbReference>